<dbReference type="Proteomes" id="UP000009168">
    <property type="component" value="Unassembled WGS sequence"/>
</dbReference>
<gene>
    <name evidence="2" type="ORF">TTHERM_001228999</name>
</gene>
<dbReference type="Pfam" id="PF00650">
    <property type="entry name" value="CRAL_TRIO"/>
    <property type="match status" value="1"/>
</dbReference>
<sequence>MAKKEIVWEFIEEEDLSYLKQPEEVYNVKHSDYYCYHTDGNSHYRRIFYGVEYSEFEKRHQKQLKEQIENENIELPEDWDDAQTLKYCYSGGFDLKKSIESLKMHLEWRRNPIMHKMNKQALEILQEGVFYHLGRDKQFRPVVVLNMWKVNPKKTPVEIYLSAICNLLTKVSKIEFVKGYVESWVVILETNEKGVTDLELATINKIVQIMAKNFTSTLEKMFITNPSFLFSGAWSLIKNFIHPETSAKINILKKKDFHIMLDYIDADQLEEKYGGTLPNKTTFWPPQNTLKQTINNLQAPVPEENGNIDQSSMVSFKTIDNDSQLFFDQQASPSKAQNVSLYTNPKGDVQQYQEIDSISKPIQSTTSNNSCCKCNIF</sequence>
<dbReference type="KEGG" id="tet:TTHERM_001228999"/>
<dbReference type="GeneID" id="24441974"/>
<dbReference type="PANTHER" id="PTHR46818:SF1">
    <property type="entry name" value="CHROMOSOME UNDETERMINED SCAFFOLD_125, WHOLE GENOME SHOTGUN SEQUENCE"/>
    <property type="match status" value="1"/>
</dbReference>
<protein>
    <submittedName>
        <fullName evidence="2">Aspartyl/asparaginyl beta-hydroxylase family protein</fullName>
    </submittedName>
</protein>
<dbReference type="InParanoid" id="W7X142"/>
<feature type="domain" description="CRAL-TRIO" evidence="1">
    <location>
        <begin position="118"/>
        <end position="281"/>
    </location>
</feature>
<dbReference type="SUPFAM" id="SSF46938">
    <property type="entry name" value="CRAL/TRIO N-terminal domain"/>
    <property type="match status" value="1"/>
</dbReference>
<keyword evidence="3" id="KW-1185">Reference proteome</keyword>
<dbReference type="InterPro" id="IPR001251">
    <property type="entry name" value="CRAL-TRIO_dom"/>
</dbReference>
<dbReference type="PANTHER" id="PTHR46818">
    <property type="entry name" value="DOMAIN-CONTAINING PROTEIN, PUTATIVE-RELATED"/>
    <property type="match status" value="1"/>
</dbReference>
<dbReference type="Gene3D" id="3.40.525.10">
    <property type="entry name" value="CRAL-TRIO lipid binding domain"/>
    <property type="match status" value="1"/>
</dbReference>
<dbReference type="InterPro" id="IPR036273">
    <property type="entry name" value="CRAL/TRIO_N_dom_sf"/>
</dbReference>
<dbReference type="SMART" id="SM00516">
    <property type="entry name" value="SEC14"/>
    <property type="match status" value="1"/>
</dbReference>
<name>W7X142_TETTS</name>
<dbReference type="SUPFAM" id="SSF52087">
    <property type="entry name" value="CRAL/TRIO domain"/>
    <property type="match status" value="1"/>
</dbReference>
<dbReference type="PROSITE" id="PS50191">
    <property type="entry name" value="CRAL_TRIO"/>
    <property type="match status" value="1"/>
</dbReference>
<accession>W7X142</accession>
<dbReference type="EMBL" id="GG662573">
    <property type="protein sequence ID" value="EWS72900.1"/>
    <property type="molecule type" value="Genomic_DNA"/>
</dbReference>
<dbReference type="STRING" id="312017.W7X142"/>
<dbReference type="RefSeq" id="XP_012654569.1">
    <property type="nucleotide sequence ID" value="XM_012799115.1"/>
</dbReference>
<organism evidence="2 3">
    <name type="scientific">Tetrahymena thermophila (strain SB210)</name>
    <dbReference type="NCBI Taxonomy" id="312017"/>
    <lineage>
        <taxon>Eukaryota</taxon>
        <taxon>Sar</taxon>
        <taxon>Alveolata</taxon>
        <taxon>Ciliophora</taxon>
        <taxon>Intramacronucleata</taxon>
        <taxon>Oligohymenophorea</taxon>
        <taxon>Hymenostomatida</taxon>
        <taxon>Tetrahymenina</taxon>
        <taxon>Tetrahymenidae</taxon>
        <taxon>Tetrahymena</taxon>
    </lineage>
</organism>
<proteinExistence type="predicted"/>
<dbReference type="AlphaFoldDB" id="W7X142"/>
<dbReference type="InterPro" id="IPR036865">
    <property type="entry name" value="CRAL-TRIO_dom_sf"/>
</dbReference>
<reference evidence="3" key="1">
    <citation type="journal article" date="2006" name="PLoS Biol.">
        <title>Macronuclear genome sequence of the ciliate Tetrahymena thermophila, a model eukaryote.</title>
        <authorList>
            <person name="Eisen J.A."/>
            <person name="Coyne R.S."/>
            <person name="Wu M."/>
            <person name="Wu D."/>
            <person name="Thiagarajan M."/>
            <person name="Wortman J.R."/>
            <person name="Badger J.H."/>
            <person name="Ren Q."/>
            <person name="Amedeo P."/>
            <person name="Jones K.M."/>
            <person name="Tallon L.J."/>
            <person name="Delcher A.L."/>
            <person name="Salzberg S.L."/>
            <person name="Silva J.C."/>
            <person name="Haas B.J."/>
            <person name="Majoros W.H."/>
            <person name="Farzad M."/>
            <person name="Carlton J.M."/>
            <person name="Smith R.K. Jr."/>
            <person name="Garg J."/>
            <person name="Pearlman R.E."/>
            <person name="Karrer K.M."/>
            <person name="Sun L."/>
            <person name="Manning G."/>
            <person name="Elde N.C."/>
            <person name="Turkewitz A.P."/>
            <person name="Asai D.J."/>
            <person name="Wilkes D.E."/>
            <person name="Wang Y."/>
            <person name="Cai H."/>
            <person name="Collins K."/>
            <person name="Stewart B.A."/>
            <person name="Lee S.R."/>
            <person name="Wilamowska K."/>
            <person name="Weinberg Z."/>
            <person name="Ruzzo W.L."/>
            <person name="Wloga D."/>
            <person name="Gaertig J."/>
            <person name="Frankel J."/>
            <person name="Tsao C.-C."/>
            <person name="Gorovsky M.A."/>
            <person name="Keeling P.J."/>
            <person name="Waller R.F."/>
            <person name="Patron N.J."/>
            <person name="Cherry J.M."/>
            <person name="Stover N.A."/>
            <person name="Krieger C.J."/>
            <person name="del Toro C."/>
            <person name="Ryder H.F."/>
            <person name="Williamson S.C."/>
            <person name="Barbeau R.A."/>
            <person name="Hamilton E.P."/>
            <person name="Orias E."/>
        </authorList>
    </citation>
    <scope>NUCLEOTIDE SEQUENCE [LARGE SCALE GENOMIC DNA]</scope>
    <source>
        <strain evidence="3">SB210</strain>
    </source>
</reference>
<dbReference type="CDD" id="cd00170">
    <property type="entry name" value="SEC14"/>
    <property type="match status" value="1"/>
</dbReference>
<dbReference type="OrthoDB" id="75724at2759"/>
<evidence type="ECO:0000313" key="2">
    <source>
        <dbReference type="EMBL" id="EWS72900.1"/>
    </source>
</evidence>
<evidence type="ECO:0000313" key="3">
    <source>
        <dbReference type="Proteomes" id="UP000009168"/>
    </source>
</evidence>
<evidence type="ECO:0000259" key="1">
    <source>
        <dbReference type="PROSITE" id="PS50191"/>
    </source>
</evidence>